<evidence type="ECO:0000256" key="1">
    <source>
        <dbReference type="SAM" id="Phobius"/>
    </source>
</evidence>
<organism evidence="2 3">
    <name type="scientific">Candidatus Roizmanbacteria bacterium CG11_big_fil_rev_8_21_14_0_20_35_14</name>
    <dbReference type="NCBI Taxonomy" id="1974855"/>
    <lineage>
        <taxon>Bacteria</taxon>
        <taxon>Candidatus Roizmaniibacteriota</taxon>
    </lineage>
</organism>
<reference evidence="2 3" key="1">
    <citation type="submission" date="2017-09" db="EMBL/GenBank/DDBJ databases">
        <title>Depth-based differentiation of microbial function through sediment-hosted aquifers and enrichment of novel symbionts in the deep terrestrial subsurface.</title>
        <authorList>
            <person name="Probst A.J."/>
            <person name="Ladd B."/>
            <person name="Jarett J.K."/>
            <person name="Geller-Mcgrath D.E."/>
            <person name="Sieber C.M."/>
            <person name="Emerson J.B."/>
            <person name="Anantharaman K."/>
            <person name="Thomas B.C."/>
            <person name="Malmstrom R."/>
            <person name="Stieglmeier M."/>
            <person name="Klingl A."/>
            <person name="Woyke T."/>
            <person name="Ryan C.M."/>
            <person name="Banfield J.F."/>
        </authorList>
    </citation>
    <scope>NUCLEOTIDE SEQUENCE [LARGE SCALE GENOMIC DNA]</scope>
    <source>
        <strain evidence="2">CG11_big_fil_rev_8_21_14_0_20_35_14</strain>
    </source>
</reference>
<evidence type="ECO:0008006" key="4">
    <source>
        <dbReference type="Google" id="ProtNLM"/>
    </source>
</evidence>
<protein>
    <recommendedName>
        <fullName evidence="4">DUF4012 domain-containing protein</fullName>
    </recommendedName>
</protein>
<keyword evidence="1" id="KW-1133">Transmembrane helix</keyword>
<dbReference type="AlphaFoldDB" id="A0A2H0KLR2"/>
<evidence type="ECO:0000313" key="3">
    <source>
        <dbReference type="Proteomes" id="UP000229570"/>
    </source>
</evidence>
<dbReference type="EMBL" id="PCVL01000068">
    <property type="protein sequence ID" value="PIQ72175.1"/>
    <property type="molecule type" value="Genomic_DNA"/>
</dbReference>
<proteinExistence type="predicted"/>
<dbReference type="Pfam" id="PF13196">
    <property type="entry name" value="DUF4012"/>
    <property type="match status" value="1"/>
</dbReference>
<accession>A0A2H0KLR2</accession>
<feature type="transmembrane region" description="Helical" evidence="1">
    <location>
        <begin position="162"/>
        <end position="190"/>
    </location>
</feature>
<dbReference type="InterPro" id="IPR025101">
    <property type="entry name" value="DUF4012"/>
</dbReference>
<dbReference type="Proteomes" id="UP000229570">
    <property type="component" value="Unassembled WGS sequence"/>
</dbReference>
<evidence type="ECO:0000313" key="2">
    <source>
        <dbReference type="EMBL" id="PIQ72175.1"/>
    </source>
</evidence>
<keyword evidence="1" id="KW-0812">Transmembrane</keyword>
<gene>
    <name evidence="2" type="ORF">COV86_04455</name>
</gene>
<sequence>MTGDPRMKFETEIVEEKQKALIISRTNYGFIDFLKNYLKKSSVEAFFSSMLPKSYVHFDYFYIIDTEIPLRKIKEHIDKKFIFIFFGKNRPSYLLLKSHLKNIKIIEANNNDLHEQDVDKILWFSFSKTKETLLKIIKPTRNLDQSKNTVKFHFKKYLTRKIFIYSFIAVFAFIHFIFIPFLATSTLFVYKGYTGLRKKHYLNVQSDVVIASSFNQMGEKLYLIVRPTYLLFSAALWSDNLIEVNKNAIKTLSETRVILDNTKEIQRLVFAKNKTDQEKDNLKLRFQALNQSLGEINDSLVVINQKLDLSFSFIKKIKTNLLEASDSLDKVRKLLVYFESILSQTDQKKYLVFFVNNMELRPGGGFIGSFAIVTIKDYEIQDIKVEDVYDADGQLTAHIDPPKPIEQYLNIPHWFLRDSNFSPDFVENYKKGLFFLEKELGITDFSGGILLTTTAVENILAAFDNLYLPDFKENINSKNFYLKTQFYSEKNFFPGSIQKKVFLSSVVQQILLNLDGISTEQFFLNLKKSLDEKQVVVYLDDSTAQTLFDTSFWSGRVIEPRCLSGYSCLRDYLFPYDANVGANKANFFINRYLYLKTTIDSQGKINHLLSIKYQNSSPSEIFPTGTYRNYFQLLLPKNSLVKQVTKDGVLVEDIDQKNDLFKLIGFFFEVPPKRSVEIKIDYQLEDKIEKNRKIYQLVFQKQIGANNSDLVLDFSLNKNISLVNQNFSPLVKDNQILYNTSLSTDKIFFMELLTD</sequence>
<comment type="caution">
    <text evidence="2">The sequence shown here is derived from an EMBL/GenBank/DDBJ whole genome shotgun (WGS) entry which is preliminary data.</text>
</comment>
<keyword evidence="1" id="KW-0472">Membrane</keyword>
<name>A0A2H0KLR2_9BACT</name>